<reference evidence="2 3" key="1">
    <citation type="submission" date="2016-05" db="EMBL/GenBank/DDBJ databases">
        <title>Nuclear genome of Blastocystis sp. subtype 1 NandII.</title>
        <authorList>
            <person name="Gentekaki E."/>
            <person name="Curtis B."/>
            <person name="Stairs C."/>
            <person name="Eme L."/>
            <person name="Herman E."/>
            <person name="Klimes V."/>
            <person name="Arias M.C."/>
            <person name="Elias M."/>
            <person name="Hilliou F."/>
            <person name="Klute M."/>
            <person name="Malik S.-B."/>
            <person name="Pightling A."/>
            <person name="Rachubinski R."/>
            <person name="Salas D."/>
            <person name="Schlacht A."/>
            <person name="Suga H."/>
            <person name="Archibald J."/>
            <person name="Ball S.G."/>
            <person name="Clark G."/>
            <person name="Dacks J."/>
            <person name="Van Der Giezen M."/>
            <person name="Tsaousis A."/>
            <person name="Roger A."/>
        </authorList>
    </citation>
    <scope>NUCLEOTIDE SEQUENCE [LARGE SCALE GENOMIC DNA]</scope>
    <source>
        <strain evidence="3">ATCC 50177 / NandII</strain>
    </source>
</reference>
<feature type="transmembrane region" description="Helical" evidence="1">
    <location>
        <begin position="43"/>
        <end position="64"/>
    </location>
</feature>
<evidence type="ECO:0008006" key="4">
    <source>
        <dbReference type="Google" id="ProtNLM"/>
    </source>
</evidence>
<dbReference type="Proteomes" id="UP000078348">
    <property type="component" value="Unassembled WGS sequence"/>
</dbReference>
<feature type="transmembrane region" description="Helical" evidence="1">
    <location>
        <begin position="125"/>
        <end position="143"/>
    </location>
</feature>
<sequence>MEEKTGVQEDRLQEKKQAVAPAVEVNRNWRYKLTHIDSLRRKLIYTLWGGASAGAVVGYCVSVLKGSPIQLYMTSMTVTFGVGSMVFYASYHYLQKGLGDNCWTWMASGATTGIVGGLMTNPRYLPMTTLCFTCLGGLGYAAYRGMQRYYKVKSLKLKKEQGLLTEEEASELEHMQWLPKANLRRFIGKIEK</sequence>
<dbReference type="EMBL" id="LXWW01000305">
    <property type="protein sequence ID" value="OAO13961.1"/>
    <property type="molecule type" value="Genomic_DNA"/>
</dbReference>
<keyword evidence="1" id="KW-1133">Transmembrane helix</keyword>
<keyword evidence="1" id="KW-0812">Transmembrane</keyword>
<proteinExistence type="predicted"/>
<organism evidence="2 3">
    <name type="scientific">Blastocystis sp. subtype 1 (strain ATCC 50177 / NandII)</name>
    <dbReference type="NCBI Taxonomy" id="478820"/>
    <lineage>
        <taxon>Eukaryota</taxon>
        <taxon>Sar</taxon>
        <taxon>Stramenopiles</taxon>
        <taxon>Bigyra</taxon>
        <taxon>Opalozoa</taxon>
        <taxon>Opalinata</taxon>
        <taxon>Blastocystidae</taxon>
        <taxon>Blastocystis</taxon>
    </lineage>
</organism>
<accession>A0A196SCA6</accession>
<evidence type="ECO:0000256" key="1">
    <source>
        <dbReference type="SAM" id="Phobius"/>
    </source>
</evidence>
<gene>
    <name evidence="2" type="ORF">AV274_4307</name>
</gene>
<evidence type="ECO:0000313" key="3">
    <source>
        <dbReference type="Proteomes" id="UP000078348"/>
    </source>
</evidence>
<keyword evidence="1" id="KW-0472">Membrane</keyword>
<dbReference type="AlphaFoldDB" id="A0A196SCA6"/>
<name>A0A196SCA6_BLAHN</name>
<evidence type="ECO:0000313" key="2">
    <source>
        <dbReference type="EMBL" id="OAO13961.1"/>
    </source>
</evidence>
<feature type="transmembrane region" description="Helical" evidence="1">
    <location>
        <begin position="102"/>
        <end position="119"/>
    </location>
</feature>
<protein>
    <recommendedName>
        <fullName evidence="4">Transmembrane protein</fullName>
    </recommendedName>
</protein>
<feature type="transmembrane region" description="Helical" evidence="1">
    <location>
        <begin position="70"/>
        <end position="90"/>
    </location>
</feature>
<keyword evidence="3" id="KW-1185">Reference proteome</keyword>
<comment type="caution">
    <text evidence="2">The sequence shown here is derived from an EMBL/GenBank/DDBJ whole genome shotgun (WGS) entry which is preliminary data.</text>
</comment>